<dbReference type="InterPro" id="IPR021448">
    <property type="entry name" value="DUF3098"/>
</dbReference>
<dbReference type="EMBL" id="CACRUT010000015">
    <property type="protein sequence ID" value="VYU18260.1"/>
    <property type="molecule type" value="Genomic_DNA"/>
</dbReference>
<dbReference type="GeneID" id="93556849"/>
<accession>A0A6N3CNI4</accession>
<proteinExistence type="predicted"/>
<keyword evidence="2" id="KW-0472">Membrane</keyword>
<evidence type="ECO:0000256" key="1">
    <source>
        <dbReference type="SAM" id="MobiDB-lite"/>
    </source>
</evidence>
<keyword evidence="2" id="KW-1133">Transmembrane helix</keyword>
<dbReference type="RefSeq" id="WP_008618855.1">
    <property type="nucleotide sequence ID" value="NZ_AP025941.1"/>
</dbReference>
<name>A0A6N3CNI4_9BACT</name>
<organism evidence="3">
    <name type="scientific">Paraprevotella clara</name>
    <dbReference type="NCBI Taxonomy" id="454154"/>
    <lineage>
        <taxon>Bacteria</taxon>
        <taxon>Pseudomonadati</taxon>
        <taxon>Bacteroidota</taxon>
        <taxon>Bacteroidia</taxon>
        <taxon>Bacteroidales</taxon>
        <taxon>Prevotellaceae</taxon>
        <taxon>Paraprevotella</taxon>
    </lineage>
</organism>
<sequence>MDKRNFAFDKVNFILLAVGMAIVIIGFILMSGSGSSETVFNPDVFSVRRIKVAPIVCLFGFLFIIYAILRKPAYTPLEEENEGVGEKKDEMSGADATINKD</sequence>
<evidence type="ECO:0008006" key="4">
    <source>
        <dbReference type="Google" id="ProtNLM"/>
    </source>
</evidence>
<dbReference type="AlphaFoldDB" id="A0A6N3CNI4"/>
<feature type="transmembrane region" description="Helical" evidence="2">
    <location>
        <begin position="12"/>
        <end position="32"/>
    </location>
</feature>
<gene>
    <name evidence="3" type="ORF">PCLFYP37_02126</name>
</gene>
<protein>
    <recommendedName>
        <fullName evidence="4">DUF3098 domain-containing protein</fullName>
    </recommendedName>
</protein>
<feature type="transmembrane region" description="Helical" evidence="2">
    <location>
        <begin position="52"/>
        <end position="69"/>
    </location>
</feature>
<keyword evidence="2" id="KW-0812">Transmembrane</keyword>
<reference evidence="3" key="1">
    <citation type="submission" date="2019-11" db="EMBL/GenBank/DDBJ databases">
        <authorList>
            <person name="Feng L."/>
        </authorList>
    </citation>
    <scope>NUCLEOTIDE SEQUENCE</scope>
    <source>
        <strain evidence="3">PclaraLFYP37</strain>
    </source>
</reference>
<evidence type="ECO:0000313" key="3">
    <source>
        <dbReference type="EMBL" id="VYU18260.1"/>
    </source>
</evidence>
<dbReference type="Pfam" id="PF11297">
    <property type="entry name" value="DUF3098"/>
    <property type="match status" value="1"/>
</dbReference>
<evidence type="ECO:0000256" key="2">
    <source>
        <dbReference type="SAM" id="Phobius"/>
    </source>
</evidence>
<feature type="region of interest" description="Disordered" evidence="1">
    <location>
        <begin position="78"/>
        <end position="101"/>
    </location>
</feature>